<keyword evidence="4" id="KW-1003">Cell membrane</keyword>
<dbReference type="PANTHER" id="PTHR45453">
    <property type="entry name" value="PHOSPHATE REGULON SENSOR PROTEIN PHOR"/>
    <property type="match status" value="1"/>
</dbReference>
<comment type="caution">
    <text evidence="14">The sequence shown here is derived from an EMBL/GenBank/DDBJ whole genome shotgun (WGS) entry which is preliminary data.</text>
</comment>
<dbReference type="Proteomes" id="UP000823886">
    <property type="component" value="Unassembled WGS sequence"/>
</dbReference>
<dbReference type="EMBL" id="DWVZ01000106">
    <property type="protein sequence ID" value="HJC63543.1"/>
    <property type="molecule type" value="Genomic_DNA"/>
</dbReference>
<dbReference type="PANTHER" id="PTHR45453:SF2">
    <property type="entry name" value="HISTIDINE KINASE"/>
    <property type="match status" value="1"/>
</dbReference>
<keyword evidence="6" id="KW-0808">Transferase</keyword>
<keyword evidence="10" id="KW-0902">Two-component regulatory system</keyword>
<evidence type="ECO:0000256" key="6">
    <source>
        <dbReference type="ARBA" id="ARBA00022679"/>
    </source>
</evidence>
<keyword evidence="5" id="KW-0597">Phosphoprotein</keyword>
<dbReference type="CDD" id="cd00075">
    <property type="entry name" value="HATPase"/>
    <property type="match status" value="1"/>
</dbReference>
<keyword evidence="8 14" id="KW-0418">Kinase</keyword>
<dbReference type="SMART" id="SM00388">
    <property type="entry name" value="HisKA"/>
    <property type="match status" value="1"/>
</dbReference>
<keyword evidence="12" id="KW-0175">Coiled coil</keyword>
<dbReference type="PRINTS" id="PR00344">
    <property type="entry name" value="BCTRLSENSOR"/>
</dbReference>
<evidence type="ECO:0000256" key="12">
    <source>
        <dbReference type="SAM" id="Coils"/>
    </source>
</evidence>
<proteinExistence type="predicted"/>
<accession>A0A9D2PM18</accession>
<evidence type="ECO:0000313" key="15">
    <source>
        <dbReference type="Proteomes" id="UP000823886"/>
    </source>
</evidence>
<dbReference type="InterPro" id="IPR050351">
    <property type="entry name" value="BphY/WalK/GraS-like"/>
</dbReference>
<keyword evidence="11" id="KW-0472">Membrane</keyword>
<dbReference type="GO" id="GO:0005886">
    <property type="term" value="C:plasma membrane"/>
    <property type="evidence" value="ECO:0007669"/>
    <property type="project" value="UniProtKB-SubCell"/>
</dbReference>
<dbReference type="GO" id="GO:0000155">
    <property type="term" value="F:phosphorelay sensor kinase activity"/>
    <property type="evidence" value="ECO:0007669"/>
    <property type="project" value="InterPro"/>
</dbReference>
<dbReference type="Gene3D" id="3.30.565.10">
    <property type="entry name" value="Histidine kinase-like ATPase, C-terminal domain"/>
    <property type="match status" value="1"/>
</dbReference>
<evidence type="ECO:0000313" key="14">
    <source>
        <dbReference type="EMBL" id="HJC63543.1"/>
    </source>
</evidence>
<dbReference type="InterPro" id="IPR004358">
    <property type="entry name" value="Sig_transdc_His_kin-like_C"/>
</dbReference>
<feature type="coiled-coil region" evidence="12">
    <location>
        <begin position="64"/>
        <end position="91"/>
    </location>
</feature>
<dbReference type="PROSITE" id="PS50109">
    <property type="entry name" value="HIS_KIN"/>
    <property type="match status" value="1"/>
</dbReference>
<reference evidence="14" key="2">
    <citation type="submission" date="2021-04" db="EMBL/GenBank/DDBJ databases">
        <authorList>
            <person name="Gilroy R."/>
        </authorList>
    </citation>
    <scope>NUCLEOTIDE SEQUENCE</scope>
    <source>
        <strain evidence="14">ChiBcec2-3848</strain>
    </source>
</reference>
<evidence type="ECO:0000256" key="3">
    <source>
        <dbReference type="ARBA" id="ARBA00012438"/>
    </source>
</evidence>
<organism evidence="14 15">
    <name type="scientific">Candidatus Blautia merdavium</name>
    <dbReference type="NCBI Taxonomy" id="2838494"/>
    <lineage>
        <taxon>Bacteria</taxon>
        <taxon>Bacillati</taxon>
        <taxon>Bacillota</taxon>
        <taxon>Clostridia</taxon>
        <taxon>Lachnospirales</taxon>
        <taxon>Lachnospiraceae</taxon>
        <taxon>Blautia</taxon>
    </lineage>
</organism>
<dbReference type="CDD" id="cd00082">
    <property type="entry name" value="HisKA"/>
    <property type="match status" value="1"/>
</dbReference>
<keyword evidence="9" id="KW-1133">Transmembrane helix</keyword>
<dbReference type="GO" id="GO:0016036">
    <property type="term" value="P:cellular response to phosphate starvation"/>
    <property type="evidence" value="ECO:0007669"/>
    <property type="project" value="TreeGrafter"/>
</dbReference>
<evidence type="ECO:0000256" key="4">
    <source>
        <dbReference type="ARBA" id="ARBA00022475"/>
    </source>
</evidence>
<evidence type="ECO:0000256" key="8">
    <source>
        <dbReference type="ARBA" id="ARBA00022777"/>
    </source>
</evidence>
<dbReference type="InterPro" id="IPR003661">
    <property type="entry name" value="HisK_dim/P_dom"/>
</dbReference>
<dbReference type="InterPro" id="IPR005467">
    <property type="entry name" value="His_kinase_dom"/>
</dbReference>
<name>A0A9D2PM18_9FIRM</name>
<evidence type="ECO:0000256" key="5">
    <source>
        <dbReference type="ARBA" id="ARBA00022553"/>
    </source>
</evidence>
<evidence type="ECO:0000256" key="2">
    <source>
        <dbReference type="ARBA" id="ARBA00004651"/>
    </source>
</evidence>
<sequence>MTGIFALLFAAALCLAGYGFYRNRKMYRVIDRMLDEVLDGEPVSVSDIREGEISALAGKTKRIQEKMELEIQHARKEKEQVKSLISNMSHQLKTPLAGLMMYRELLEAPDLPQEKRKQFLEKMKQQSEKLDWILKSLFKMVRLEQGAIVFEPGAYSLKETLLGAVNTIYAKAEKKNLQICTEPFADRSVLQHPKWTGEVFENLLENAVKYTQPGGEIHIRVNSMELYTQIQIQDTGMGIPPQEQTEIFKRFYRGKAAEHLEGSGIGLYLSRLILEKEKGYMTVSSAPGKGSTFSVFLQNCQKEEGKLSSP</sequence>
<evidence type="ECO:0000259" key="13">
    <source>
        <dbReference type="PROSITE" id="PS50109"/>
    </source>
</evidence>
<reference evidence="14" key="1">
    <citation type="journal article" date="2021" name="PeerJ">
        <title>Extensive microbial diversity within the chicken gut microbiome revealed by metagenomics and culture.</title>
        <authorList>
            <person name="Gilroy R."/>
            <person name="Ravi A."/>
            <person name="Getino M."/>
            <person name="Pursley I."/>
            <person name="Horton D.L."/>
            <person name="Alikhan N.F."/>
            <person name="Baker D."/>
            <person name="Gharbi K."/>
            <person name="Hall N."/>
            <person name="Watson M."/>
            <person name="Adriaenssens E.M."/>
            <person name="Foster-Nyarko E."/>
            <person name="Jarju S."/>
            <person name="Secka A."/>
            <person name="Antonio M."/>
            <person name="Oren A."/>
            <person name="Chaudhuri R.R."/>
            <person name="La Ragione R."/>
            <person name="Hildebrand F."/>
            <person name="Pallen M.J."/>
        </authorList>
    </citation>
    <scope>NUCLEOTIDE SEQUENCE</scope>
    <source>
        <strain evidence="14">ChiBcec2-3848</strain>
    </source>
</reference>
<evidence type="ECO:0000256" key="1">
    <source>
        <dbReference type="ARBA" id="ARBA00000085"/>
    </source>
</evidence>
<dbReference type="SUPFAM" id="SSF47384">
    <property type="entry name" value="Homodimeric domain of signal transducing histidine kinase"/>
    <property type="match status" value="1"/>
</dbReference>
<gene>
    <name evidence="14" type="ORF">H9753_08000</name>
</gene>
<dbReference type="InterPro" id="IPR036097">
    <property type="entry name" value="HisK_dim/P_sf"/>
</dbReference>
<evidence type="ECO:0000256" key="9">
    <source>
        <dbReference type="ARBA" id="ARBA00022989"/>
    </source>
</evidence>
<comment type="catalytic activity">
    <reaction evidence="1">
        <text>ATP + protein L-histidine = ADP + protein N-phospho-L-histidine.</text>
        <dbReference type="EC" id="2.7.13.3"/>
    </reaction>
</comment>
<dbReference type="SUPFAM" id="SSF55874">
    <property type="entry name" value="ATPase domain of HSP90 chaperone/DNA topoisomerase II/histidine kinase"/>
    <property type="match status" value="1"/>
</dbReference>
<dbReference type="EC" id="2.7.13.3" evidence="3"/>
<protein>
    <recommendedName>
        <fullName evidence="3">histidine kinase</fullName>
        <ecNumber evidence="3">2.7.13.3</ecNumber>
    </recommendedName>
</protein>
<dbReference type="GO" id="GO:0004721">
    <property type="term" value="F:phosphoprotein phosphatase activity"/>
    <property type="evidence" value="ECO:0007669"/>
    <property type="project" value="TreeGrafter"/>
</dbReference>
<dbReference type="AlphaFoldDB" id="A0A9D2PM18"/>
<keyword evidence="7" id="KW-0812">Transmembrane</keyword>
<dbReference type="InterPro" id="IPR036890">
    <property type="entry name" value="HATPase_C_sf"/>
</dbReference>
<comment type="subcellular location">
    <subcellularLocation>
        <location evidence="2">Cell membrane</location>
        <topology evidence="2">Multi-pass membrane protein</topology>
    </subcellularLocation>
</comment>
<dbReference type="SMART" id="SM00387">
    <property type="entry name" value="HATPase_c"/>
    <property type="match status" value="1"/>
</dbReference>
<evidence type="ECO:0000256" key="7">
    <source>
        <dbReference type="ARBA" id="ARBA00022692"/>
    </source>
</evidence>
<feature type="domain" description="Histidine kinase" evidence="13">
    <location>
        <begin position="87"/>
        <end position="301"/>
    </location>
</feature>
<dbReference type="Pfam" id="PF00512">
    <property type="entry name" value="HisKA"/>
    <property type="match status" value="1"/>
</dbReference>
<dbReference type="InterPro" id="IPR003594">
    <property type="entry name" value="HATPase_dom"/>
</dbReference>
<dbReference type="Pfam" id="PF02518">
    <property type="entry name" value="HATPase_c"/>
    <property type="match status" value="1"/>
</dbReference>
<dbReference type="Gene3D" id="1.10.287.130">
    <property type="match status" value="1"/>
</dbReference>
<evidence type="ECO:0000256" key="10">
    <source>
        <dbReference type="ARBA" id="ARBA00023012"/>
    </source>
</evidence>
<evidence type="ECO:0000256" key="11">
    <source>
        <dbReference type="ARBA" id="ARBA00023136"/>
    </source>
</evidence>